<protein>
    <submittedName>
        <fullName evidence="2">Motile sperm domain-containing protein 2-like protein</fullName>
    </submittedName>
</protein>
<organism evidence="2 3">
    <name type="scientific">Leptotrombidium deliense</name>
    <dbReference type="NCBI Taxonomy" id="299467"/>
    <lineage>
        <taxon>Eukaryota</taxon>
        <taxon>Metazoa</taxon>
        <taxon>Ecdysozoa</taxon>
        <taxon>Arthropoda</taxon>
        <taxon>Chelicerata</taxon>
        <taxon>Arachnida</taxon>
        <taxon>Acari</taxon>
        <taxon>Acariformes</taxon>
        <taxon>Trombidiformes</taxon>
        <taxon>Prostigmata</taxon>
        <taxon>Anystina</taxon>
        <taxon>Parasitengona</taxon>
        <taxon>Trombiculoidea</taxon>
        <taxon>Trombiculidae</taxon>
        <taxon>Leptotrombidium</taxon>
    </lineage>
</organism>
<dbReference type="InterPro" id="IPR036865">
    <property type="entry name" value="CRAL-TRIO_dom_sf"/>
</dbReference>
<dbReference type="SUPFAM" id="SSF46938">
    <property type="entry name" value="CRAL/TRIO N-terminal domain"/>
    <property type="match status" value="1"/>
</dbReference>
<proteinExistence type="predicted"/>
<reference evidence="2 3" key="1">
    <citation type="journal article" date="2018" name="Gigascience">
        <title>Genomes of trombidid mites reveal novel predicted allergens and laterally-transferred genes associated with secondary metabolism.</title>
        <authorList>
            <person name="Dong X."/>
            <person name="Chaisiri K."/>
            <person name="Xia D."/>
            <person name="Armstrong S.D."/>
            <person name="Fang Y."/>
            <person name="Donnelly M.J."/>
            <person name="Kadowaki T."/>
            <person name="McGarry J.W."/>
            <person name="Darby A.C."/>
            <person name="Makepeace B.L."/>
        </authorList>
    </citation>
    <scope>NUCLEOTIDE SEQUENCE [LARGE SCALE GENOMIC DNA]</scope>
    <source>
        <strain evidence="2">UoL-UT</strain>
    </source>
</reference>
<dbReference type="VEuPathDB" id="VectorBase:LDEU004309"/>
<dbReference type="STRING" id="299467.A0A443SJS6"/>
<dbReference type="CDD" id="cd00170">
    <property type="entry name" value="SEC14"/>
    <property type="match status" value="1"/>
</dbReference>
<keyword evidence="3" id="KW-1185">Reference proteome</keyword>
<dbReference type="PANTHER" id="PTHR46384">
    <property type="entry name" value="MOTILE SPERM DOMAIN-CONTAINING PROTEIN 2"/>
    <property type="match status" value="1"/>
</dbReference>
<dbReference type="EMBL" id="NCKV01001810">
    <property type="protein sequence ID" value="RWS27732.1"/>
    <property type="molecule type" value="Genomic_DNA"/>
</dbReference>
<dbReference type="PROSITE" id="PS50191">
    <property type="entry name" value="CRAL_TRIO"/>
    <property type="match status" value="1"/>
</dbReference>
<dbReference type="Pfam" id="PF00650">
    <property type="entry name" value="CRAL_TRIO"/>
    <property type="match status" value="1"/>
</dbReference>
<dbReference type="GO" id="GO:0012505">
    <property type="term" value="C:endomembrane system"/>
    <property type="evidence" value="ECO:0007669"/>
    <property type="project" value="TreeGrafter"/>
</dbReference>
<feature type="domain" description="CRAL-TRIO" evidence="1">
    <location>
        <begin position="128"/>
        <end position="235"/>
    </location>
</feature>
<dbReference type="GO" id="GO:0140284">
    <property type="term" value="C:endoplasmic reticulum-endosome membrane contact site"/>
    <property type="evidence" value="ECO:0007669"/>
    <property type="project" value="TreeGrafter"/>
</dbReference>
<dbReference type="Proteomes" id="UP000288716">
    <property type="component" value="Unassembled WGS sequence"/>
</dbReference>
<sequence length="283" mass="33586">MPVSDECTSVEKVREMFLAIYENNEELFDERDVNKVKTDEWTVLRFLKDKQNSEKQALDALVEAMKWRKSFGVNDIKETDFPQEFWEMGEAHIYERDKNGVLPCYIRVKYHKQFGEIMEISKKFVVFLIEEMDRETGGKNWGVIWDCDKGTIFNVDLDLLLFIVPTVFKYYPGGQSYFLIHELPFVMWSIYQIARAFIPEHYRSIIHFSCRKDIADFIGKQSLPDYLGGECSKPYRGPIDDAIMFAEWARINNVKESFPKKFFAHYQPILDEAREQFRCEDYD</sequence>
<evidence type="ECO:0000313" key="2">
    <source>
        <dbReference type="EMBL" id="RWS27732.1"/>
    </source>
</evidence>
<comment type="caution">
    <text evidence="2">The sequence shown here is derived from an EMBL/GenBank/DDBJ whole genome shotgun (WGS) entry which is preliminary data.</text>
</comment>
<dbReference type="SUPFAM" id="SSF52087">
    <property type="entry name" value="CRAL/TRIO domain"/>
    <property type="match status" value="1"/>
</dbReference>
<evidence type="ECO:0000313" key="3">
    <source>
        <dbReference type="Proteomes" id="UP000288716"/>
    </source>
</evidence>
<gene>
    <name evidence="2" type="ORF">B4U80_03740</name>
</gene>
<evidence type="ECO:0000259" key="1">
    <source>
        <dbReference type="PROSITE" id="PS50191"/>
    </source>
</evidence>
<dbReference type="Gene3D" id="3.40.525.10">
    <property type="entry name" value="CRAL-TRIO lipid binding domain"/>
    <property type="match status" value="1"/>
</dbReference>
<dbReference type="OrthoDB" id="75724at2759"/>
<dbReference type="PANTHER" id="PTHR46384:SF1">
    <property type="entry name" value="MOTILE SPERM DOMAIN-CONTAINING PROTEIN 2"/>
    <property type="match status" value="1"/>
</dbReference>
<dbReference type="InterPro" id="IPR001251">
    <property type="entry name" value="CRAL-TRIO_dom"/>
</dbReference>
<dbReference type="AlphaFoldDB" id="A0A443SJS6"/>
<name>A0A443SJS6_9ACAR</name>
<dbReference type="InterPro" id="IPR053012">
    <property type="entry name" value="ER-organelle_contact"/>
</dbReference>
<dbReference type="InterPro" id="IPR036273">
    <property type="entry name" value="CRAL/TRIO_N_dom_sf"/>
</dbReference>
<accession>A0A443SJS6</accession>